<accession>A0A0C2X349</accession>
<dbReference type="EMBL" id="KN818257">
    <property type="protein sequence ID" value="KIL63616.1"/>
    <property type="molecule type" value="Genomic_DNA"/>
</dbReference>
<keyword evidence="2" id="KW-1185">Reference proteome</keyword>
<name>A0A0C2X349_AMAMK</name>
<proteinExistence type="predicted"/>
<reference evidence="1 2" key="1">
    <citation type="submission" date="2014-04" db="EMBL/GenBank/DDBJ databases">
        <title>Evolutionary Origins and Diversification of the Mycorrhizal Mutualists.</title>
        <authorList>
            <consortium name="DOE Joint Genome Institute"/>
            <consortium name="Mycorrhizal Genomics Consortium"/>
            <person name="Kohler A."/>
            <person name="Kuo A."/>
            <person name="Nagy L.G."/>
            <person name="Floudas D."/>
            <person name="Copeland A."/>
            <person name="Barry K.W."/>
            <person name="Cichocki N."/>
            <person name="Veneault-Fourrey C."/>
            <person name="LaButti K."/>
            <person name="Lindquist E.A."/>
            <person name="Lipzen A."/>
            <person name="Lundell T."/>
            <person name="Morin E."/>
            <person name="Murat C."/>
            <person name="Riley R."/>
            <person name="Ohm R."/>
            <person name="Sun H."/>
            <person name="Tunlid A."/>
            <person name="Henrissat B."/>
            <person name="Grigoriev I.V."/>
            <person name="Hibbett D.S."/>
            <person name="Martin F."/>
        </authorList>
    </citation>
    <scope>NUCLEOTIDE SEQUENCE [LARGE SCALE GENOMIC DNA]</scope>
    <source>
        <strain evidence="1 2">Koide BX008</strain>
    </source>
</reference>
<dbReference type="InParanoid" id="A0A0C2X349"/>
<gene>
    <name evidence="1" type="ORF">M378DRAFT_164290</name>
</gene>
<organism evidence="1 2">
    <name type="scientific">Amanita muscaria (strain Koide BX008)</name>
    <dbReference type="NCBI Taxonomy" id="946122"/>
    <lineage>
        <taxon>Eukaryota</taxon>
        <taxon>Fungi</taxon>
        <taxon>Dikarya</taxon>
        <taxon>Basidiomycota</taxon>
        <taxon>Agaricomycotina</taxon>
        <taxon>Agaricomycetes</taxon>
        <taxon>Agaricomycetidae</taxon>
        <taxon>Agaricales</taxon>
        <taxon>Pluteineae</taxon>
        <taxon>Amanitaceae</taxon>
        <taxon>Amanita</taxon>
    </lineage>
</organism>
<sequence>MHYVITAFSDSQQSIPSHHHCLMSEPRQPKKRKFSGLSGLKLQLAYNAVSKLKETFSYVESVNPEGALVPNDDFDQRVLEILAIFEARMKVPQSLSFSDVDNDNLSKLNITFAGSISLKSDLDERIATTSSLKEDDLWSSNNLYRQLNLLESLVARSVC</sequence>
<dbReference type="AlphaFoldDB" id="A0A0C2X349"/>
<evidence type="ECO:0000313" key="2">
    <source>
        <dbReference type="Proteomes" id="UP000054549"/>
    </source>
</evidence>
<protein>
    <submittedName>
        <fullName evidence="1">Uncharacterized protein</fullName>
    </submittedName>
</protein>
<evidence type="ECO:0000313" key="1">
    <source>
        <dbReference type="EMBL" id="KIL63616.1"/>
    </source>
</evidence>
<dbReference type="OrthoDB" id="2720314at2759"/>
<dbReference type="HOGENOM" id="CLU_1660267_0_0_1"/>
<dbReference type="Proteomes" id="UP000054549">
    <property type="component" value="Unassembled WGS sequence"/>
</dbReference>